<evidence type="ECO:0000313" key="2">
    <source>
        <dbReference type="Proteomes" id="UP000029223"/>
    </source>
</evidence>
<evidence type="ECO:0000313" key="1">
    <source>
        <dbReference type="EMBL" id="GAL31238.1"/>
    </source>
</evidence>
<reference evidence="2" key="1">
    <citation type="submission" date="2014-09" db="EMBL/GenBank/DDBJ databases">
        <title>Vibrio variabilis JCM 19239. (C206) whole genome shotgun sequence.</title>
        <authorList>
            <person name="Sawabe T."/>
            <person name="Meirelles P."/>
            <person name="Nakanishi M."/>
            <person name="Sayaka M."/>
            <person name="Hattori M."/>
            <person name="Ohkuma M."/>
        </authorList>
    </citation>
    <scope>NUCLEOTIDE SEQUENCE [LARGE SCALE GENOMIC DNA]</scope>
    <source>
        <strain evidence="2">JCM 19239</strain>
    </source>
</reference>
<gene>
    <name evidence="1" type="ORF">JCM19239_1362</name>
</gene>
<dbReference type="Proteomes" id="UP000029223">
    <property type="component" value="Unassembled WGS sequence"/>
</dbReference>
<name>A0ABQ0JR73_9VIBR</name>
<organism evidence="1 2">
    <name type="scientific">Vibrio variabilis</name>
    <dbReference type="NCBI Taxonomy" id="990271"/>
    <lineage>
        <taxon>Bacteria</taxon>
        <taxon>Pseudomonadati</taxon>
        <taxon>Pseudomonadota</taxon>
        <taxon>Gammaproteobacteria</taxon>
        <taxon>Vibrionales</taxon>
        <taxon>Vibrionaceae</taxon>
        <taxon>Vibrio</taxon>
    </lineage>
</organism>
<sequence>MDWQSGDPLSTANLLNEKDITVFTGRDSKFYLWGNRLTNHKFFNQERIRYVVGESIELAHLDYVDRNITKPM</sequence>
<keyword evidence="2" id="KW-1185">Reference proteome</keyword>
<proteinExistence type="predicted"/>
<comment type="caution">
    <text evidence="1">The sequence shown here is derived from an EMBL/GenBank/DDBJ whole genome shotgun (WGS) entry which is preliminary data.</text>
</comment>
<dbReference type="EMBL" id="BBMS01000141">
    <property type="protein sequence ID" value="GAL31238.1"/>
    <property type="molecule type" value="Genomic_DNA"/>
</dbReference>
<protein>
    <submittedName>
        <fullName evidence="1">Uncharacterized protein</fullName>
    </submittedName>
</protein>
<accession>A0ABQ0JR73</accession>